<evidence type="ECO:0000256" key="4">
    <source>
        <dbReference type="ARBA" id="ARBA00022574"/>
    </source>
</evidence>
<keyword evidence="6" id="KW-0539">Nucleus</keyword>
<keyword evidence="5" id="KW-0677">Repeat</keyword>
<dbReference type="PANTHER" id="PTHR17605">
    <property type="entry name" value="RIBOSOME BIOGENESIS PROTEIN BOP1 BLOCK OF PROLIFERATION 1 PROTEIN"/>
    <property type="match status" value="1"/>
</dbReference>
<feature type="compositionally biased region" description="Basic residues" evidence="7">
    <location>
        <begin position="415"/>
        <end position="426"/>
    </location>
</feature>
<evidence type="ECO:0000256" key="3">
    <source>
        <dbReference type="ARBA" id="ARBA00022552"/>
    </source>
</evidence>
<dbReference type="AlphaFoldDB" id="A0A1I7XGH2"/>
<dbReference type="PROSITE" id="PS00065">
    <property type="entry name" value="D_2_HYDROXYACID_DH_1"/>
    <property type="match status" value="1"/>
</dbReference>
<reference evidence="10" key="1">
    <citation type="submission" date="2016-11" db="UniProtKB">
        <authorList>
            <consortium name="WormBaseParasite"/>
        </authorList>
    </citation>
    <scope>IDENTIFICATION</scope>
</reference>
<protein>
    <submittedName>
        <fullName evidence="10">Ubiquitin-like modifier-activating enzyme 5</fullName>
    </submittedName>
</protein>
<keyword evidence="3" id="KW-0698">rRNA processing</keyword>
<evidence type="ECO:0000256" key="7">
    <source>
        <dbReference type="SAM" id="MobiDB-lite"/>
    </source>
</evidence>
<dbReference type="SMART" id="SM01035">
    <property type="entry name" value="BOP1NT"/>
    <property type="match status" value="1"/>
</dbReference>
<keyword evidence="9" id="KW-1185">Reference proteome</keyword>
<dbReference type="GO" id="GO:0070545">
    <property type="term" value="C:PeBoW complex"/>
    <property type="evidence" value="ECO:0007669"/>
    <property type="project" value="TreeGrafter"/>
</dbReference>
<name>A0A1I7XGH2_HETBA</name>
<evidence type="ECO:0000259" key="8">
    <source>
        <dbReference type="SMART" id="SM01035"/>
    </source>
</evidence>
<proteinExistence type="predicted"/>
<feature type="domain" description="BOP1 N-terminal" evidence="8">
    <location>
        <begin position="398"/>
        <end position="594"/>
    </location>
</feature>
<dbReference type="GO" id="GO:0008641">
    <property type="term" value="F:ubiquitin-like modifier activating enzyme activity"/>
    <property type="evidence" value="ECO:0007669"/>
    <property type="project" value="InterPro"/>
</dbReference>
<dbReference type="GO" id="GO:0000463">
    <property type="term" value="P:maturation of LSU-rRNA from tricistronic rRNA transcript (SSU-rRNA, 5.8S rRNA, LSU-rRNA)"/>
    <property type="evidence" value="ECO:0007669"/>
    <property type="project" value="TreeGrafter"/>
</dbReference>
<dbReference type="Pfam" id="PF08145">
    <property type="entry name" value="BOP1NT"/>
    <property type="match status" value="1"/>
</dbReference>
<dbReference type="GO" id="GO:0043021">
    <property type="term" value="F:ribonucleoprotein complex binding"/>
    <property type="evidence" value="ECO:0007669"/>
    <property type="project" value="TreeGrafter"/>
</dbReference>
<dbReference type="WBParaSite" id="Hba_16846">
    <property type="protein sequence ID" value="Hba_16846"/>
    <property type="gene ID" value="Hba_16846"/>
</dbReference>
<keyword evidence="4" id="KW-0853">WD repeat</keyword>
<sequence length="610" mass="69369">MSVTNSDAADLKDRMRALNKFLKSPVNANNTQPTTKRERIGAMSAEVVDSNPYSRLMALQRMGVVKHYEKIREKTVAIVGIGGIGSVVAEMLTRCAIGKLILFDYDKVELANMNRLFYQPHQSGQSKVEAAKDTLLHINPDVDIEIHNYNITTVENFQKFVNRIRHGSLMEGKIDLVLSCVDNFEARMTVNTACNEENQVWLESGVSENAISGHIQYIEPGRTACFACLPPLVVASNIDEKTLKREGVCAASLPTTMAVVAGFLVQNALNFIQYNLNKFYHLELVNESVVVETNTSVGDGIEYAYELPTEIEKNNAEMSTVDVSKKGSLGSLTVRKKRGVDKCEDKPKNEVDNDYENTTCAFDVKTMKAKSVLNEYEYDSSDEEDLRNTIGNIPVDWYNDEDHIGYDKTGEKISKPKKRGKSRRKVFDKQSGNDVVLSEEQIEKLHNLASGKYPTVGYNPYEPFMDLFSSEKMIHPIDNRPEPKSRFIPSRDEMRIVSKMVHAIKMGWAKGPKAKKEEKNVYDLWAFEDSMDNKTKTELARMRMHMPAPKMPLPIHAESYNPPEEYLFDEEEKKKYSYNILEFNLKLAHLRAFFRNSIIWNLSLNILLHI</sequence>
<dbReference type="InterPro" id="IPR000594">
    <property type="entry name" value="ThiF_NAD_FAD-bd"/>
</dbReference>
<dbReference type="InterPro" id="IPR029752">
    <property type="entry name" value="D-isomer_DH_CS1"/>
</dbReference>
<dbReference type="Proteomes" id="UP000095283">
    <property type="component" value="Unplaced"/>
</dbReference>
<keyword evidence="2" id="KW-0690">Ribosome biogenesis</keyword>
<accession>A0A1I7XGH2</accession>
<feature type="region of interest" description="Disordered" evidence="7">
    <location>
        <begin position="408"/>
        <end position="432"/>
    </location>
</feature>
<evidence type="ECO:0000313" key="9">
    <source>
        <dbReference type="Proteomes" id="UP000095283"/>
    </source>
</evidence>
<evidence type="ECO:0000256" key="1">
    <source>
        <dbReference type="ARBA" id="ARBA00004604"/>
    </source>
</evidence>
<dbReference type="CDD" id="cd00757">
    <property type="entry name" value="ThiF_MoeB_HesA_family"/>
    <property type="match status" value="1"/>
</dbReference>
<evidence type="ECO:0000256" key="6">
    <source>
        <dbReference type="ARBA" id="ARBA00023242"/>
    </source>
</evidence>
<dbReference type="InterPro" id="IPR028598">
    <property type="entry name" value="BOP1/Erb1"/>
</dbReference>
<dbReference type="PANTHER" id="PTHR17605:SF0">
    <property type="entry name" value="RIBOSOME BIOGENESIS PROTEIN BOP1"/>
    <property type="match status" value="1"/>
</dbReference>
<evidence type="ECO:0000256" key="5">
    <source>
        <dbReference type="ARBA" id="ARBA00022737"/>
    </source>
</evidence>
<evidence type="ECO:0000313" key="10">
    <source>
        <dbReference type="WBParaSite" id="Hba_16846"/>
    </source>
</evidence>
<dbReference type="Pfam" id="PF00899">
    <property type="entry name" value="ThiF"/>
    <property type="match status" value="1"/>
</dbReference>
<dbReference type="SUPFAM" id="SSF69572">
    <property type="entry name" value="Activating enzymes of the ubiquitin-like proteins"/>
    <property type="match status" value="1"/>
</dbReference>
<organism evidence="9 10">
    <name type="scientific">Heterorhabditis bacteriophora</name>
    <name type="common">Entomopathogenic nematode worm</name>
    <dbReference type="NCBI Taxonomy" id="37862"/>
    <lineage>
        <taxon>Eukaryota</taxon>
        <taxon>Metazoa</taxon>
        <taxon>Ecdysozoa</taxon>
        <taxon>Nematoda</taxon>
        <taxon>Chromadorea</taxon>
        <taxon>Rhabditida</taxon>
        <taxon>Rhabditina</taxon>
        <taxon>Rhabditomorpha</taxon>
        <taxon>Strongyloidea</taxon>
        <taxon>Heterorhabditidae</taxon>
        <taxon>Heterorhabditis</taxon>
    </lineage>
</organism>
<evidence type="ECO:0000256" key="2">
    <source>
        <dbReference type="ARBA" id="ARBA00022517"/>
    </source>
</evidence>
<dbReference type="GO" id="GO:0030687">
    <property type="term" value="C:preribosome, large subunit precursor"/>
    <property type="evidence" value="ECO:0007669"/>
    <property type="project" value="TreeGrafter"/>
</dbReference>
<dbReference type="InterPro" id="IPR035985">
    <property type="entry name" value="Ubiquitin-activating_enz"/>
</dbReference>
<comment type="subcellular location">
    <subcellularLocation>
        <location evidence="1">Nucleus</location>
        <location evidence="1">Nucleolus</location>
    </subcellularLocation>
</comment>
<dbReference type="Gene3D" id="3.40.50.720">
    <property type="entry name" value="NAD(P)-binding Rossmann-like Domain"/>
    <property type="match status" value="1"/>
</dbReference>
<dbReference type="InterPro" id="IPR012953">
    <property type="entry name" value="BOP1_N_dom"/>
</dbReference>